<dbReference type="GO" id="GO:0000981">
    <property type="term" value="F:DNA-binding transcription factor activity, RNA polymerase II-specific"/>
    <property type="evidence" value="ECO:0007669"/>
    <property type="project" value="InterPro"/>
</dbReference>
<dbReference type="GeneID" id="36562771"/>
<evidence type="ECO:0000256" key="2">
    <source>
        <dbReference type="ARBA" id="ARBA00022723"/>
    </source>
</evidence>
<dbReference type="InterPro" id="IPR007219">
    <property type="entry name" value="XnlR_reg_dom"/>
</dbReference>
<keyword evidence="10" id="KW-1185">Reference proteome</keyword>
<feature type="region of interest" description="Disordered" evidence="7">
    <location>
        <begin position="95"/>
        <end position="116"/>
    </location>
</feature>
<evidence type="ECO:0000256" key="5">
    <source>
        <dbReference type="ARBA" id="ARBA00023163"/>
    </source>
</evidence>
<feature type="region of interest" description="Disordered" evidence="7">
    <location>
        <begin position="42"/>
        <end position="63"/>
    </location>
</feature>
<dbReference type="STRING" id="1392250.A0A2I2FWP2"/>
<evidence type="ECO:0000259" key="8">
    <source>
        <dbReference type="PROSITE" id="PS50048"/>
    </source>
</evidence>
<dbReference type="SMART" id="SM00906">
    <property type="entry name" value="Fungal_trans"/>
    <property type="match status" value="1"/>
</dbReference>
<keyword evidence="2" id="KW-0479">Metal-binding</keyword>
<comment type="subcellular location">
    <subcellularLocation>
        <location evidence="1">Nucleus</location>
    </subcellularLocation>
</comment>
<evidence type="ECO:0000256" key="3">
    <source>
        <dbReference type="ARBA" id="ARBA00023015"/>
    </source>
</evidence>
<reference evidence="9 10" key="1">
    <citation type="submission" date="2016-12" db="EMBL/GenBank/DDBJ databases">
        <title>The genomes of Aspergillus section Nigri reveals drivers in fungal speciation.</title>
        <authorList>
            <consortium name="DOE Joint Genome Institute"/>
            <person name="Vesth T.C."/>
            <person name="Nybo J."/>
            <person name="Theobald S."/>
            <person name="Brandl J."/>
            <person name="Frisvad J.C."/>
            <person name="Nielsen K.F."/>
            <person name="Lyhne E.K."/>
            <person name="Kogle M.E."/>
            <person name="Kuo A."/>
            <person name="Riley R."/>
            <person name="Clum A."/>
            <person name="Nolan M."/>
            <person name="Lipzen A."/>
            <person name="Salamov A."/>
            <person name="Henrissat B."/>
            <person name="Wiebenga A."/>
            <person name="De Vries R.P."/>
            <person name="Grigoriev I.V."/>
            <person name="Mortensen U.H."/>
            <person name="Andersen M.R."/>
            <person name="Baker S.E."/>
        </authorList>
    </citation>
    <scope>NUCLEOTIDE SEQUENCE [LARGE SCALE GENOMIC DNA]</scope>
    <source>
        <strain evidence="9 10">IBT 23096</strain>
    </source>
</reference>
<proteinExistence type="predicted"/>
<evidence type="ECO:0000256" key="7">
    <source>
        <dbReference type="SAM" id="MobiDB-lite"/>
    </source>
</evidence>
<sequence length="669" mass="75719">MPRRAIASGRSCLECRRRKIKCDRSFPCAYCVKVRVQCSYPPRRAERTQSRSPSSRRSESSLEARVDRIEGALEALGRDFSQIRELLLANVHRSDNLSSENGEENDQPNIPPDEDTTHHISLGLSEDLNQENCEHNATQPNDFVNEKSSKDIVLPNSAEGDTQLRSLFKSDPVPRLETLRPSPVTVSFLWQKYLENVDPLIKIFHAPTLQRQVMNLVRGRRNNGYPDECLMFAIYYSAILTMDAVGCQEELEEDKEELLNRYRTGVEKALLKADFVNTQGLSVLQALVIYLICGEGDKSSTNMRKLMDLAIGMAVKTGLHHDGESQGIAPFEVEMRRRLWWHICILDTRAAESNGSTPRILESHFDTKMPTNVSDASLDPVMKKVPQPQTGKTELLFSLIRFEVSYFGRRIVFSDQFCRDNGYKILSPLEKCKLIDEFRAGIENKYLSCCDSTVPLDFVTIASTRLILVRFKLAVTKPRAGIRQKDIAMPGNFRGICVDVLQHAQALRGYESGKQWLWLFKTYVEWEALACLLLDLCLTLSDTPDYSAWEIVEEAYSYWKQHNQMNGSGRWGKIEQLYNQGLAMRDSPEAIMPTPVSNDQDAGVLDFESSEHLTRMWEMATSAAVTVGIHTPEPVTSDEVAEMPTSGTACEWSVGVFGQYFEMMDSSPT</sequence>
<keyword evidence="3" id="KW-0805">Transcription regulation</keyword>
<evidence type="ECO:0000313" key="9">
    <source>
        <dbReference type="EMBL" id="PLB45044.1"/>
    </source>
</evidence>
<dbReference type="InterPro" id="IPR050613">
    <property type="entry name" value="Sec_Metabolite_Reg"/>
</dbReference>
<feature type="domain" description="Zn(2)-C6 fungal-type" evidence="8">
    <location>
        <begin position="11"/>
        <end position="40"/>
    </location>
</feature>
<dbReference type="OrthoDB" id="435881at2759"/>
<keyword evidence="5" id="KW-0804">Transcription</keyword>
<name>A0A2I2FWP2_9EURO</name>
<dbReference type="Pfam" id="PF04082">
    <property type="entry name" value="Fungal_trans"/>
    <property type="match status" value="1"/>
</dbReference>
<dbReference type="SMART" id="SM00066">
    <property type="entry name" value="GAL4"/>
    <property type="match status" value="1"/>
</dbReference>
<dbReference type="SUPFAM" id="SSF57701">
    <property type="entry name" value="Zn2/Cys6 DNA-binding domain"/>
    <property type="match status" value="1"/>
</dbReference>
<dbReference type="Pfam" id="PF00172">
    <property type="entry name" value="Zn_clus"/>
    <property type="match status" value="1"/>
</dbReference>
<dbReference type="CDD" id="cd12148">
    <property type="entry name" value="fungal_TF_MHR"/>
    <property type="match status" value="1"/>
</dbReference>
<organism evidence="9 10">
    <name type="scientific">Aspergillus steynii IBT 23096</name>
    <dbReference type="NCBI Taxonomy" id="1392250"/>
    <lineage>
        <taxon>Eukaryota</taxon>
        <taxon>Fungi</taxon>
        <taxon>Dikarya</taxon>
        <taxon>Ascomycota</taxon>
        <taxon>Pezizomycotina</taxon>
        <taxon>Eurotiomycetes</taxon>
        <taxon>Eurotiomycetidae</taxon>
        <taxon>Eurotiales</taxon>
        <taxon>Aspergillaceae</taxon>
        <taxon>Aspergillus</taxon>
        <taxon>Aspergillus subgen. Circumdati</taxon>
    </lineage>
</organism>
<dbReference type="AlphaFoldDB" id="A0A2I2FWP2"/>
<evidence type="ECO:0000256" key="1">
    <source>
        <dbReference type="ARBA" id="ARBA00004123"/>
    </source>
</evidence>
<dbReference type="Proteomes" id="UP000234275">
    <property type="component" value="Unassembled WGS sequence"/>
</dbReference>
<evidence type="ECO:0000256" key="4">
    <source>
        <dbReference type="ARBA" id="ARBA00023125"/>
    </source>
</evidence>
<accession>A0A2I2FWP2</accession>
<dbReference type="GO" id="GO:0009893">
    <property type="term" value="P:positive regulation of metabolic process"/>
    <property type="evidence" value="ECO:0007669"/>
    <property type="project" value="UniProtKB-ARBA"/>
</dbReference>
<dbReference type="RefSeq" id="XP_024700346.1">
    <property type="nucleotide sequence ID" value="XM_024855065.1"/>
</dbReference>
<dbReference type="GO" id="GO:0003677">
    <property type="term" value="F:DNA binding"/>
    <property type="evidence" value="ECO:0007669"/>
    <property type="project" value="UniProtKB-KW"/>
</dbReference>
<dbReference type="GO" id="GO:0008270">
    <property type="term" value="F:zinc ion binding"/>
    <property type="evidence" value="ECO:0007669"/>
    <property type="project" value="InterPro"/>
</dbReference>
<dbReference type="EMBL" id="MSFO01000008">
    <property type="protein sequence ID" value="PLB45044.1"/>
    <property type="molecule type" value="Genomic_DNA"/>
</dbReference>
<dbReference type="Gene3D" id="4.10.240.10">
    <property type="entry name" value="Zn(2)-C6 fungal-type DNA-binding domain"/>
    <property type="match status" value="1"/>
</dbReference>
<keyword evidence="4" id="KW-0238">DNA-binding</keyword>
<gene>
    <name evidence="9" type="ORF">P170DRAFT_513118</name>
</gene>
<dbReference type="CDD" id="cd00067">
    <property type="entry name" value="GAL4"/>
    <property type="match status" value="1"/>
</dbReference>
<dbReference type="InterPro" id="IPR001138">
    <property type="entry name" value="Zn2Cys6_DnaBD"/>
</dbReference>
<keyword evidence="6" id="KW-0539">Nucleus</keyword>
<dbReference type="VEuPathDB" id="FungiDB:P170DRAFT_513118"/>
<evidence type="ECO:0000313" key="10">
    <source>
        <dbReference type="Proteomes" id="UP000234275"/>
    </source>
</evidence>
<dbReference type="PANTHER" id="PTHR31001:SF91">
    <property type="entry name" value="ZN(II)2CYS6 TRANSCRIPTION FACTOR (EUROFUNG)"/>
    <property type="match status" value="1"/>
</dbReference>
<dbReference type="GO" id="GO:0005634">
    <property type="term" value="C:nucleus"/>
    <property type="evidence" value="ECO:0007669"/>
    <property type="project" value="UniProtKB-SubCell"/>
</dbReference>
<dbReference type="PROSITE" id="PS00463">
    <property type="entry name" value="ZN2_CY6_FUNGAL_1"/>
    <property type="match status" value="1"/>
</dbReference>
<dbReference type="InterPro" id="IPR036864">
    <property type="entry name" value="Zn2-C6_fun-type_DNA-bd_sf"/>
</dbReference>
<protein>
    <recommendedName>
        <fullName evidence="8">Zn(2)-C6 fungal-type domain-containing protein</fullName>
    </recommendedName>
</protein>
<comment type="caution">
    <text evidence="9">The sequence shown here is derived from an EMBL/GenBank/DDBJ whole genome shotgun (WGS) entry which is preliminary data.</text>
</comment>
<evidence type="ECO:0000256" key="6">
    <source>
        <dbReference type="ARBA" id="ARBA00023242"/>
    </source>
</evidence>
<dbReference type="PANTHER" id="PTHR31001">
    <property type="entry name" value="UNCHARACTERIZED TRANSCRIPTIONAL REGULATORY PROTEIN"/>
    <property type="match status" value="1"/>
</dbReference>
<dbReference type="GO" id="GO:0006351">
    <property type="term" value="P:DNA-templated transcription"/>
    <property type="evidence" value="ECO:0007669"/>
    <property type="project" value="InterPro"/>
</dbReference>
<dbReference type="PROSITE" id="PS50048">
    <property type="entry name" value="ZN2_CY6_FUNGAL_2"/>
    <property type="match status" value="1"/>
</dbReference>